<dbReference type="RefSeq" id="WP_341875987.1">
    <property type="nucleotide sequence ID" value="NZ_CP121687.1"/>
</dbReference>
<evidence type="ECO:0000259" key="3">
    <source>
        <dbReference type="SMART" id="SM01007"/>
    </source>
</evidence>
<keyword evidence="1" id="KW-0479">Metal-binding</keyword>
<proteinExistence type="predicted"/>
<protein>
    <submittedName>
        <fullName evidence="4">Class II aldolase/adducin family protein</fullName>
    </submittedName>
</protein>
<accession>A0ABZ2Y0Y3</accession>
<dbReference type="Gene3D" id="3.40.225.10">
    <property type="entry name" value="Class II aldolase/adducin N-terminal domain"/>
    <property type="match status" value="1"/>
</dbReference>
<dbReference type="PANTHER" id="PTHR22789:SF0">
    <property type="entry name" value="3-OXO-TETRONATE 4-PHOSPHATE DECARBOXYLASE-RELATED"/>
    <property type="match status" value="1"/>
</dbReference>
<keyword evidence="2" id="KW-0456">Lyase</keyword>
<evidence type="ECO:0000256" key="1">
    <source>
        <dbReference type="ARBA" id="ARBA00022723"/>
    </source>
</evidence>
<dbReference type="SMART" id="SM01007">
    <property type="entry name" value="Aldolase_II"/>
    <property type="match status" value="1"/>
</dbReference>
<dbReference type="PANTHER" id="PTHR22789">
    <property type="entry name" value="FUCULOSE PHOSPHATE ALDOLASE"/>
    <property type="match status" value="1"/>
</dbReference>
<feature type="domain" description="Class II aldolase/adducin N-terminal" evidence="3">
    <location>
        <begin position="10"/>
        <end position="188"/>
    </location>
</feature>
<evidence type="ECO:0000256" key="2">
    <source>
        <dbReference type="ARBA" id="ARBA00023239"/>
    </source>
</evidence>
<name>A0ABZ2Y0Y3_9FIRM</name>
<gene>
    <name evidence="4" type="ORF">QBE51_09150</name>
</gene>
<dbReference type="EMBL" id="CP121687">
    <property type="protein sequence ID" value="WZL68983.1"/>
    <property type="molecule type" value="Genomic_DNA"/>
</dbReference>
<dbReference type="InterPro" id="IPR001303">
    <property type="entry name" value="Aldolase_II/adducin_N"/>
</dbReference>
<reference evidence="4 5" key="1">
    <citation type="submission" date="2023-03" db="EMBL/GenBank/DDBJ databases">
        <title>Novel Species.</title>
        <authorList>
            <person name="Ma S."/>
        </authorList>
    </citation>
    <scope>NUCLEOTIDE SEQUENCE [LARGE SCALE GENOMIC DNA]</scope>
    <source>
        <strain evidence="4 5">LIND6LT2</strain>
    </source>
</reference>
<evidence type="ECO:0000313" key="5">
    <source>
        <dbReference type="Proteomes" id="UP001486565"/>
    </source>
</evidence>
<dbReference type="InterPro" id="IPR050197">
    <property type="entry name" value="Aldolase_class_II_sugar_metab"/>
</dbReference>
<dbReference type="Pfam" id="PF00596">
    <property type="entry name" value="Aldolase_II"/>
    <property type="match status" value="1"/>
</dbReference>
<evidence type="ECO:0000313" key="4">
    <source>
        <dbReference type="EMBL" id="WZL68983.1"/>
    </source>
</evidence>
<dbReference type="InterPro" id="IPR036409">
    <property type="entry name" value="Aldolase_II/adducin_N_sf"/>
</dbReference>
<organism evidence="4 5">
    <name type="scientific">Defluviitalea saccharophila</name>
    <dbReference type="NCBI Taxonomy" id="879970"/>
    <lineage>
        <taxon>Bacteria</taxon>
        <taxon>Bacillati</taxon>
        <taxon>Bacillota</taxon>
        <taxon>Clostridia</taxon>
        <taxon>Lachnospirales</taxon>
        <taxon>Defluviitaleaceae</taxon>
        <taxon>Defluviitalea</taxon>
    </lineage>
</organism>
<sequence length="212" mass="23386">MWLNEEQCRRDIVDVGKMLYDRKLLIATDGNLSVRLSETELLITSSGFCKGRLTTDKITKVDMEGNILSGLKPARDIRMHLAVYKARPNAKAVVHAHPPIATGFAIAGVEFNSVTLPEILFSIGSIGVTEYATPTTEEVPKSVIKKLNEDLRCEALILANHGALTFGSDLMDAFYKMETLEMFLTATLVSKILGTENALTSDQVQRVWDLKG</sequence>
<dbReference type="SUPFAM" id="SSF53639">
    <property type="entry name" value="AraD/HMP-PK domain-like"/>
    <property type="match status" value="1"/>
</dbReference>
<dbReference type="Proteomes" id="UP001486565">
    <property type="component" value="Chromosome"/>
</dbReference>
<keyword evidence="5" id="KW-1185">Reference proteome</keyword>